<dbReference type="InterPro" id="IPR003594">
    <property type="entry name" value="HATPase_dom"/>
</dbReference>
<evidence type="ECO:0000313" key="4">
    <source>
        <dbReference type="Proteomes" id="UP001189429"/>
    </source>
</evidence>
<evidence type="ECO:0000313" key="3">
    <source>
        <dbReference type="EMBL" id="CAK0873573.1"/>
    </source>
</evidence>
<feature type="domain" description="Histidine kinase" evidence="2">
    <location>
        <begin position="82"/>
        <end position="201"/>
    </location>
</feature>
<dbReference type="PROSITE" id="PS50109">
    <property type="entry name" value="HIS_KIN"/>
    <property type="match status" value="1"/>
</dbReference>
<keyword evidence="1" id="KW-0418">Kinase</keyword>
<comment type="caution">
    <text evidence="3">The sequence shown here is derived from an EMBL/GenBank/DDBJ whole genome shotgun (WGS) entry which is preliminary data.</text>
</comment>
<protein>
    <recommendedName>
        <fullName evidence="1">Protein-serine/threonine kinase</fullName>
        <ecNumber evidence="1">2.7.11.-</ecNumber>
    </recommendedName>
</protein>
<dbReference type="Gene3D" id="3.30.565.10">
    <property type="entry name" value="Histidine kinase-like ATPase, C-terminal domain"/>
    <property type="match status" value="1"/>
</dbReference>
<dbReference type="SUPFAM" id="SSF55874">
    <property type="entry name" value="ATPase domain of HSP90 chaperone/DNA topoisomerase II/histidine kinase"/>
    <property type="match status" value="1"/>
</dbReference>
<comment type="similarity">
    <text evidence="1">Belongs to the PDK/BCKDK protein kinase family.</text>
</comment>
<evidence type="ECO:0000259" key="2">
    <source>
        <dbReference type="PROSITE" id="PS50109"/>
    </source>
</evidence>
<comment type="subcellular location">
    <subcellularLocation>
        <location evidence="1">Mitochondrion matrix</location>
    </subcellularLocation>
</comment>
<evidence type="ECO:0000256" key="1">
    <source>
        <dbReference type="RuleBase" id="RU366032"/>
    </source>
</evidence>
<dbReference type="PANTHER" id="PTHR11947:SF19">
    <property type="entry name" value="PROTEIN-SERINE_THREONINE KINASE"/>
    <property type="match status" value="1"/>
</dbReference>
<organism evidence="3 4">
    <name type="scientific">Prorocentrum cordatum</name>
    <dbReference type="NCBI Taxonomy" id="2364126"/>
    <lineage>
        <taxon>Eukaryota</taxon>
        <taxon>Sar</taxon>
        <taxon>Alveolata</taxon>
        <taxon>Dinophyceae</taxon>
        <taxon>Prorocentrales</taxon>
        <taxon>Prorocentraceae</taxon>
        <taxon>Prorocentrum</taxon>
    </lineage>
</organism>
<feature type="non-terminal residue" evidence="3">
    <location>
        <position position="205"/>
    </location>
</feature>
<keyword evidence="1" id="KW-0808">Transferase</keyword>
<dbReference type="EC" id="2.7.11.-" evidence="1"/>
<keyword evidence="1" id="KW-0547">Nucleotide-binding</keyword>
<dbReference type="Proteomes" id="UP001189429">
    <property type="component" value="Unassembled WGS sequence"/>
</dbReference>
<keyword evidence="4" id="KW-1185">Reference proteome</keyword>
<dbReference type="Pfam" id="PF02518">
    <property type="entry name" value="HATPase_c"/>
    <property type="match status" value="1"/>
</dbReference>
<keyword evidence="1" id="KW-0067">ATP-binding</keyword>
<dbReference type="InterPro" id="IPR039028">
    <property type="entry name" value="BCKD/PDK"/>
</dbReference>
<dbReference type="EMBL" id="CAUYUJ010017296">
    <property type="protein sequence ID" value="CAK0873573.1"/>
    <property type="molecule type" value="Genomic_DNA"/>
</dbReference>
<accession>A0ABN9VN96</accession>
<name>A0ABN9VN96_9DINO</name>
<keyword evidence="1" id="KW-0496">Mitochondrion</keyword>
<reference evidence="3" key="1">
    <citation type="submission" date="2023-10" db="EMBL/GenBank/DDBJ databases">
        <authorList>
            <person name="Chen Y."/>
            <person name="Shah S."/>
            <person name="Dougan E. K."/>
            <person name="Thang M."/>
            <person name="Chan C."/>
        </authorList>
    </citation>
    <scope>NUCLEOTIDE SEQUENCE [LARGE SCALE GENOMIC DNA]</scope>
</reference>
<dbReference type="SMART" id="SM00387">
    <property type="entry name" value="HATPase_c"/>
    <property type="match status" value="1"/>
</dbReference>
<gene>
    <name evidence="3" type="ORF">PCOR1329_LOCUS58755</name>
</gene>
<dbReference type="PANTHER" id="PTHR11947">
    <property type="entry name" value="PYRUVATE DEHYDROGENASE KINASE"/>
    <property type="match status" value="1"/>
</dbReference>
<dbReference type="InterPro" id="IPR005467">
    <property type="entry name" value="His_kinase_dom"/>
</dbReference>
<proteinExistence type="inferred from homology"/>
<dbReference type="InterPro" id="IPR036890">
    <property type="entry name" value="HATPase_C_sf"/>
</dbReference>
<sequence>MGRGAPRGAPHGGLARVLRSWRTARGASRDCDVGRICTETAVAVQDVCEESTGRRPEVLVQTYSAVGTDCGAPKMAFIPRFLRYIVGEVLKNSCRATVENSPPGLDLQTRPIKVIVCADEEHVALRFTDRAGGIPFHVGSRVWSYLYSTARRDNKAPTQLAGYGVGLPMSRLYARYLGGSLDLRSWPGYGTDAYLVLPRISSKQL</sequence>